<gene>
    <name evidence="2" type="ORF">J0895_01375</name>
</gene>
<accession>A0ABS3FKZ5</accession>
<dbReference type="Proteomes" id="UP000664844">
    <property type="component" value="Unassembled WGS sequence"/>
</dbReference>
<keyword evidence="3" id="KW-1185">Reference proteome</keyword>
<evidence type="ECO:0000313" key="3">
    <source>
        <dbReference type="Proteomes" id="UP000664844"/>
    </source>
</evidence>
<proteinExistence type="predicted"/>
<organism evidence="2 3">
    <name type="scientific">Phormidium pseudopriestleyi FRX01</name>
    <dbReference type="NCBI Taxonomy" id="1759528"/>
    <lineage>
        <taxon>Bacteria</taxon>
        <taxon>Bacillati</taxon>
        <taxon>Cyanobacteriota</taxon>
        <taxon>Cyanophyceae</taxon>
        <taxon>Oscillatoriophycideae</taxon>
        <taxon>Oscillatoriales</taxon>
        <taxon>Oscillatoriaceae</taxon>
        <taxon>Phormidium</taxon>
    </lineage>
</organism>
<sequence length="134" mass="15218">MRLQFKSAIGVLALLGASVVVAPEAVAQSQPRTIAEQFERAFFRSSDTFYQNRSIFDQISFYLLPMTYPERQAERDAERVNKLYQAVMEVQNSSDPILRTPDLTNPFNESLLTMPSYTPSGIPFNPQNEILPLQ</sequence>
<name>A0ABS3FKZ5_9CYAN</name>
<feature type="chain" id="PRO_5047172123" evidence="1">
    <location>
        <begin position="23"/>
        <end position="134"/>
    </location>
</feature>
<dbReference type="RefSeq" id="WP_207086355.1">
    <property type="nucleotide sequence ID" value="NZ_JAFLQW010000037.1"/>
</dbReference>
<dbReference type="EMBL" id="JAFLQW010000037">
    <property type="protein sequence ID" value="MBO0347779.1"/>
    <property type="molecule type" value="Genomic_DNA"/>
</dbReference>
<keyword evidence="1" id="KW-0732">Signal</keyword>
<protein>
    <submittedName>
        <fullName evidence="2">Uncharacterized protein</fullName>
    </submittedName>
</protein>
<evidence type="ECO:0000313" key="2">
    <source>
        <dbReference type="EMBL" id="MBO0347779.1"/>
    </source>
</evidence>
<feature type="signal peptide" evidence="1">
    <location>
        <begin position="1"/>
        <end position="22"/>
    </location>
</feature>
<comment type="caution">
    <text evidence="2">The sequence shown here is derived from an EMBL/GenBank/DDBJ whole genome shotgun (WGS) entry which is preliminary data.</text>
</comment>
<evidence type="ECO:0000256" key="1">
    <source>
        <dbReference type="SAM" id="SignalP"/>
    </source>
</evidence>
<reference evidence="2 3" key="1">
    <citation type="submission" date="2021-03" db="EMBL/GenBank/DDBJ databases">
        <title>Metabolic Capacity of the Antarctic Cyanobacterium Phormidium pseudopriestleyi that Sustains Oxygenic Photosynthesis in the Presence of Hydrogen Sulfide.</title>
        <authorList>
            <person name="Lumian J.E."/>
            <person name="Jungblut A.D."/>
            <person name="Dillon M.L."/>
            <person name="Hawes I."/>
            <person name="Doran P.T."/>
            <person name="Mackey T.J."/>
            <person name="Dick G.J."/>
            <person name="Grettenberger C.L."/>
            <person name="Sumner D.Y."/>
        </authorList>
    </citation>
    <scope>NUCLEOTIDE SEQUENCE [LARGE SCALE GENOMIC DNA]</scope>
    <source>
        <strain evidence="2 3">FRX01</strain>
    </source>
</reference>